<keyword evidence="9 10" id="KW-0137">Centromere</keyword>
<evidence type="ECO:0000256" key="5">
    <source>
        <dbReference type="ARBA" id="ARBA00022838"/>
    </source>
</evidence>
<keyword evidence="7 10" id="KW-0539">Nucleus</keyword>
<keyword evidence="15" id="KW-1185">Reference proteome</keyword>
<dbReference type="InterPro" id="IPR057091">
    <property type="entry name" value="NDC80_loop"/>
</dbReference>
<dbReference type="GO" id="GO:0005737">
    <property type="term" value="C:cytoplasm"/>
    <property type="evidence" value="ECO:0007669"/>
    <property type="project" value="UniProtKB-ARBA"/>
</dbReference>
<dbReference type="GO" id="GO:0051301">
    <property type="term" value="P:cell division"/>
    <property type="evidence" value="ECO:0007669"/>
    <property type="project" value="UniProtKB-UniRule"/>
</dbReference>
<dbReference type="GO" id="GO:0000226">
    <property type="term" value="P:microtubule cytoskeleton organization"/>
    <property type="evidence" value="ECO:0007669"/>
    <property type="project" value="UniProtKB-ARBA"/>
</dbReference>
<keyword evidence="5 10" id="KW-0995">Kinetochore</keyword>
<evidence type="ECO:0000256" key="8">
    <source>
        <dbReference type="ARBA" id="ARBA00023306"/>
    </source>
</evidence>
<comment type="subcellular location">
    <subcellularLocation>
        <location evidence="10">Chromosome</location>
        <location evidence="10">Centromere</location>
        <location evidence="10">Kinetochore</location>
    </subcellularLocation>
    <subcellularLocation>
        <location evidence="10">Nucleus</location>
    </subcellularLocation>
</comment>
<dbReference type="PANTHER" id="PTHR10643">
    <property type="entry name" value="KINETOCHORE PROTEIN NDC80"/>
    <property type="match status" value="1"/>
</dbReference>
<dbReference type="GO" id="GO:0031262">
    <property type="term" value="C:Ndc80 complex"/>
    <property type="evidence" value="ECO:0007669"/>
    <property type="project" value="UniProtKB-UniRule"/>
</dbReference>
<comment type="function">
    <text evidence="10">Acts as a component of the essential kinetochore-associated NDC80 complex, which is required for chromosome segregation and spindle checkpoint activity.</text>
</comment>
<dbReference type="RefSeq" id="XP_036367986.1">
    <property type="nucleotide sequence ID" value="XM_036512093.1"/>
</dbReference>
<protein>
    <recommendedName>
        <fullName evidence="10">Kinetochore protein NDC80</fullName>
    </recommendedName>
</protein>
<feature type="domain" description="Kinetochore protein Ndc80 CH" evidence="13">
    <location>
        <begin position="69"/>
        <end position="186"/>
    </location>
</feature>
<dbReference type="Pfam" id="PF24487">
    <property type="entry name" value="NDC80_loop"/>
    <property type="match status" value="1"/>
</dbReference>
<feature type="coiled-coil region" evidence="11">
    <location>
        <begin position="467"/>
        <end position="501"/>
    </location>
</feature>
<evidence type="ECO:0000313" key="15">
    <source>
        <dbReference type="Proteomes" id="UP000515154"/>
    </source>
</evidence>
<dbReference type="Proteomes" id="UP000515154">
    <property type="component" value="Linkage group LG22"/>
</dbReference>
<dbReference type="PANTHER" id="PTHR10643:SF2">
    <property type="entry name" value="KINETOCHORE PROTEIN NDC80 HOMOLOG"/>
    <property type="match status" value="1"/>
</dbReference>
<dbReference type="GO" id="GO:0051315">
    <property type="term" value="P:attachment of mitotic spindle microtubules to kinetochore"/>
    <property type="evidence" value="ECO:0007669"/>
    <property type="project" value="UniProtKB-UniRule"/>
</dbReference>
<evidence type="ECO:0000256" key="6">
    <source>
        <dbReference type="ARBA" id="ARBA00023054"/>
    </source>
</evidence>
<comment type="similarity">
    <text evidence="1 10">Belongs to the NDC80/HEC1 family.</text>
</comment>
<keyword evidence="8 10" id="KW-0131">Cell cycle</keyword>
<dbReference type="InterPro" id="IPR038273">
    <property type="entry name" value="Ndc80_sf"/>
</dbReference>
<reference evidence="16 17" key="1">
    <citation type="submission" date="2025-08" db="UniProtKB">
        <authorList>
            <consortium name="RefSeq"/>
        </authorList>
    </citation>
    <scope>IDENTIFICATION</scope>
</reference>
<comment type="subunit">
    <text evidence="10">Component of the NDC80 complex.</text>
</comment>
<dbReference type="Gene3D" id="1.10.418.30">
    <property type="entry name" value="Ncd80 complex, Ncd80 subunit"/>
    <property type="match status" value="1"/>
</dbReference>
<evidence type="ECO:0000313" key="17">
    <source>
        <dbReference type="RefSeq" id="XP_036367986.1"/>
    </source>
</evidence>
<keyword evidence="4 10" id="KW-0498">Mitosis</keyword>
<evidence type="ECO:0000256" key="11">
    <source>
        <dbReference type="SAM" id="Coils"/>
    </source>
</evidence>
<evidence type="ECO:0000256" key="7">
    <source>
        <dbReference type="ARBA" id="ARBA00023242"/>
    </source>
</evidence>
<proteinExistence type="inferred from homology"/>
<evidence type="ECO:0000313" key="16">
    <source>
        <dbReference type="RefSeq" id="XP_029649643.1"/>
    </source>
</evidence>
<keyword evidence="2 10" id="KW-0158">Chromosome</keyword>
<organism evidence="15 16">
    <name type="scientific">Octopus sinensis</name>
    <name type="common">East Asian common octopus</name>
    <dbReference type="NCBI Taxonomy" id="2607531"/>
    <lineage>
        <taxon>Eukaryota</taxon>
        <taxon>Metazoa</taxon>
        <taxon>Spiralia</taxon>
        <taxon>Lophotrochozoa</taxon>
        <taxon>Mollusca</taxon>
        <taxon>Cephalopoda</taxon>
        <taxon>Coleoidea</taxon>
        <taxon>Octopodiformes</taxon>
        <taxon>Octopoda</taxon>
        <taxon>Incirrata</taxon>
        <taxon>Octopodidae</taxon>
        <taxon>Octopus</taxon>
    </lineage>
</organism>
<evidence type="ECO:0000256" key="10">
    <source>
        <dbReference type="RuleBase" id="RU368072"/>
    </source>
</evidence>
<evidence type="ECO:0000256" key="1">
    <source>
        <dbReference type="ARBA" id="ARBA00007050"/>
    </source>
</evidence>
<evidence type="ECO:0000259" key="13">
    <source>
        <dbReference type="Pfam" id="PF03801"/>
    </source>
</evidence>
<evidence type="ECO:0000256" key="2">
    <source>
        <dbReference type="ARBA" id="ARBA00022454"/>
    </source>
</evidence>
<accession>A0A6P7TEL5</accession>
<gene>
    <name evidence="16 17" type="primary">LOC115223276</name>
</gene>
<evidence type="ECO:0000256" key="9">
    <source>
        <dbReference type="ARBA" id="ARBA00023328"/>
    </source>
</evidence>
<dbReference type="GO" id="GO:0005815">
    <property type="term" value="C:microtubule organizing center"/>
    <property type="evidence" value="ECO:0007669"/>
    <property type="project" value="UniProtKB-ARBA"/>
</dbReference>
<feature type="compositionally biased region" description="Low complexity" evidence="12">
    <location>
        <begin position="20"/>
        <end position="30"/>
    </location>
</feature>
<dbReference type="KEGG" id="osn:115223276"/>
<feature type="region of interest" description="Disordered" evidence="12">
    <location>
        <begin position="1"/>
        <end position="37"/>
    </location>
</feature>
<evidence type="ECO:0000256" key="3">
    <source>
        <dbReference type="ARBA" id="ARBA00022618"/>
    </source>
</evidence>
<evidence type="ECO:0000256" key="4">
    <source>
        <dbReference type="ARBA" id="ARBA00022776"/>
    </source>
</evidence>
<name>A0A6P7TEL5_9MOLL</name>
<dbReference type="InterPro" id="IPR005550">
    <property type="entry name" value="Kinetochore_Ndc80"/>
</dbReference>
<evidence type="ECO:0000256" key="12">
    <source>
        <dbReference type="SAM" id="MobiDB-lite"/>
    </source>
</evidence>
<feature type="coiled-coil region" evidence="11">
    <location>
        <begin position="248"/>
        <end position="408"/>
    </location>
</feature>
<feature type="domain" description="Kinetochore protein NDC80 loop region" evidence="14">
    <location>
        <begin position="362"/>
        <end position="528"/>
    </location>
</feature>
<dbReference type="GO" id="GO:0005634">
    <property type="term" value="C:nucleus"/>
    <property type="evidence" value="ECO:0007669"/>
    <property type="project" value="UniProtKB-SubCell"/>
</dbReference>
<evidence type="ECO:0000259" key="14">
    <source>
        <dbReference type="Pfam" id="PF24487"/>
    </source>
</evidence>
<dbReference type="AlphaFoldDB" id="A0A6P7TEL5"/>
<dbReference type="InterPro" id="IPR055260">
    <property type="entry name" value="Ndc80_CH"/>
</dbReference>
<feature type="coiled-coil region" evidence="11">
    <location>
        <begin position="527"/>
        <end position="597"/>
    </location>
</feature>
<dbReference type="Pfam" id="PF03801">
    <property type="entry name" value="Ndc80_HEC"/>
    <property type="match status" value="1"/>
</dbReference>
<dbReference type="RefSeq" id="XP_029649643.1">
    <property type="nucleotide sequence ID" value="XM_029793783.2"/>
</dbReference>
<keyword evidence="3 10" id="KW-0132">Cell division</keyword>
<sequence>MWRQSSSHKSAAPARVSKTSLSKPSASRLSSMDRLSSGTNSARFSLLDRMSFGKFSLGGKRMSHGIERGRMELRDPRPITTKAYQQRCVKSLLEFLESYGYPHSITAKKLMSPTTKDFLNVFEFIVKHIEFKYKLPEKFDEEIPRYLRSLGYPFPINKSSMFTIGSPHTWPTLLSALVWLTELIKTGLLLNEETDSILFQQEDFDNSSDSMLIFKHLVESYDLFLKGSDFDALDQMLHDTFKNRQFTNESQLQKLAQENENLIKMLQECECIEDDVEEMRVSKAMQEQDLTRLTNYLTELQSFKEKLDKTVEEEMKEFELLESERESLKEQVNSLQVIFDNQEYSPVDVERMKKEEEQLQSQMETLEKEDAELSQEIWNKELDIGKIQEKLNEKSKQYNRLAQNLQLIPTTAENAGGLDFEMKPGRLFDSTQEQFKNHKMHIWAVKEKITEALHSCNTEKGRHMDINERENDQCSEKEAHIVRLKNNLERLKKDYKCDKQLHEQCIETKQELYDKGYEEMNENKKALEICTLELDLLREDLEKIKEQSAQEMAEFNKKEKDSLEFLQKVTNRVAEHKSRIKNNLETVSSEIKGYKERALETVYTAQHS</sequence>
<keyword evidence="6 11" id="KW-0175">Coiled coil</keyword>
<dbReference type="FunFam" id="1.10.418.30:FF:000002">
    <property type="entry name" value="NDC80, kinetochore complex component"/>
    <property type="match status" value="1"/>
</dbReference>